<dbReference type="EMBL" id="DSXR01000015">
    <property type="protein sequence ID" value="HGS86207.1"/>
    <property type="molecule type" value="Genomic_DNA"/>
</dbReference>
<dbReference type="NCBIfam" id="TIGR01575">
    <property type="entry name" value="rimI"/>
    <property type="match status" value="1"/>
</dbReference>
<dbReference type="InterPro" id="IPR006464">
    <property type="entry name" value="AcTrfase_RimI/Ard1"/>
</dbReference>
<evidence type="ECO:0000259" key="5">
    <source>
        <dbReference type="PROSITE" id="PS51186"/>
    </source>
</evidence>
<keyword evidence="4" id="KW-0012">Acyltransferase</keyword>
<dbReference type="InterPro" id="IPR000182">
    <property type="entry name" value="GNAT_dom"/>
</dbReference>
<gene>
    <name evidence="6" type="primary">rimI</name>
    <name evidence="6" type="ORF">ENT17_01150</name>
</gene>
<keyword evidence="3 6" id="KW-0808">Transferase</keyword>
<name>A0A7C4Q022_9CHLR</name>
<evidence type="ECO:0000256" key="4">
    <source>
        <dbReference type="ARBA" id="ARBA00023315"/>
    </source>
</evidence>
<dbReference type="InterPro" id="IPR050680">
    <property type="entry name" value="YpeA/RimI_acetyltransf"/>
</dbReference>
<dbReference type="Pfam" id="PF00583">
    <property type="entry name" value="Acetyltransf_1"/>
    <property type="match status" value="1"/>
</dbReference>
<dbReference type="PANTHER" id="PTHR43420:SF44">
    <property type="entry name" value="ACETYLTRANSFERASE YPEA"/>
    <property type="match status" value="1"/>
</dbReference>
<dbReference type="AlphaFoldDB" id="A0A7C4Q022"/>
<dbReference type="GO" id="GO:0008080">
    <property type="term" value="F:N-acetyltransferase activity"/>
    <property type="evidence" value="ECO:0007669"/>
    <property type="project" value="InterPro"/>
</dbReference>
<comment type="caution">
    <text evidence="6">The sequence shown here is derived from an EMBL/GenBank/DDBJ whole genome shotgun (WGS) entry which is preliminary data.</text>
</comment>
<sequence>MELRDVPRVREIDVASFSLPWPERSFRFEITENPASRLWVAEIETPDGHNVVVGMVVMWQVLDEAHIGTFAIHPAYRRKGIGCRLLAESLLEVYAMGVRQCYLEVRRSNLAAQNLYKKFGFEVTSVRSGYYRDNGEDALIMTLENINPQKLRNFLQGCDDENGTIPFGEKDHGSTR</sequence>
<evidence type="ECO:0000256" key="3">
    <source>
        <dbReference type="ARBA" id="ARBA00022679"/>
    </source>
</evidence>
<organism evidence="6">
    <name type="scientific">Bellilinea caldifistulae</name>
    <dbReference type="NCBI Taxonomy" id="360411"/>
    <lineage>
        <taxon>Bacteria</taxon>
        <taxon>Bacillati</taxon>
        <taxon>Chloroflexota</taxon>
        <taxon>Anaerolineae</taxon>
        <taxon>Anaerolineales</taxon>
        <taxon>Anaerolineaceae</taxon>
        <taxon>Bellilinea</taxon>
    </lineage>
</organism>
<dbReference type="InterPro" id="IPR016181">
    <property type="entry name" value="Acyl_CoA_acyltransferase"/>
</dbReference>
<evidence type="ECO:0000313" key="6">
    <source>
        <dbReference type="EMBL" id="HGS86207.1"/>
    </source>
</evidence>
<accession>A0A7C4Q022</accession>
<dbReference type="PROSITE" id="PS51186">
    <property type="entry name" value="GNAT"/>
    <property type="match status" value="1"/>
</dbReference>
<protein>
    <submittedName>
        <fullName evidence="6">Ribosomal-protein-alanine N-acetyltransferase</fullName>
    </submittedName>
</protein>
<dbReference type="PANTHER" id="PTHR43420">
    <property type="entry name" value="ACETYLTRANSFERASE"/>
    <property type="match status" value="1"/>
</dbReference>
<dbReference type="CDD" id="cd04301">
    <property type="entry name" value="NAT_SF"/>
    <property type="match status" value="1"/>
</dbReference>
<keyword evidence="2" id="KW-0963">Cytoplasm</keyword>
<comment type="similarity">
    <text evidence="1">Belongs to the acetyltransferase family. RimI subfamily.</text>
</comment>
<dbReference type="Gene3D" id="3.40.630.30">
    <property type="match status" value="1"/>
</dbReference>
<proteinExistence type="inferred from homology"/>
<evidence type="ECO:0000256" key="2">
    <source>
        <dbReference type="ARBA" id="ARBA00022490"/>
    </source>
</evidence>
<evidence type="ECO:0000256" key="1">
    <source>
        <dbReference type="ARBA" id="ARBA00005395"/>
    </source>
</evidence>
<reference evidence="6" key="1">
    <citation type="journal article" date="2020" name="mSystems">
        <title>Genome- and Community-Level Interaction Insights into Carbon Utilization and Element Cycling Functions of Hydrothermarchaeota in Hydrothermal Sediment.</title>
        <authorList>
            <person name="Zhou Z."/>
            <person name="Liu Y."/>
            <person name="Xu W."/>
            <person name="Pan J."/>
            <person name="Luo Z.H."/>
            <person name="Li M."/>
        </authorList>
    </citation>
    <scope>NUCLEOTIDE SEQUENCE [LARGE SCALE GENOMIC DNA]</scope>
    <source>
        <strain evidence="6">SpSt-556</strain>
    </source>
</reference>
<dbReference type="SUPFAM" id="SSF55729">
    <property type="entry name" value="Acyl-CoA N-acyltransferases (Nat)"/>
    <property type="match status" value="1"/>
</dbReference>
<feature type="domain" description="N-acetyltransferase" evidence="5">
    <location>
        <begin position="1"/>
        <end position="146"/>
    </location>
</feature>